<evidence type="ECO:0000256" key="4">
    <source>
        <dbReference type="ARBA" id="ARBA00022679"/>
    </source>
</evidence>
<name>A0ABN5VFZ7_9ACTN</name>
<keyword evidence="7" id="KW-0511">Multifunctional enzyme</keyword>
<dbReference type="InterPro" id="IPR020845">
    <property type="entry name" value="AMP-binding_CS"/>
</dbReference>
<sequence>MPATRSADLVRPLPELLREHAALRGTKAAYSDARRTVTYTELERRTARLGGHLVALGLPRGARVAILLGNRVEMVESYLGVNRAGCVGVPVNPHSSDAELLHMLTDSDAHAVITDTAHADQVRAVLPAGPRHLVVVGDCPDAMSYEDLATSEPAVPARDDLGLDEPAFLLYTSGTTGRPKGVLSTLRAALWNVANCYAPIVELSSADTLLWPLPLFHTLGHHLCVIGVTAVGATAHLMAGLDAAEVLDELRSRPYTFLVGVPTVYHNLVHAAGAEGLTLPALRVCFIAGAVSTPALADAFEAAFGVRLTDSYGSTETSGTMTAMRPDGERVPGSCGPPVPGLGLRVVDPDTGVDVPTGEEGEVWVSGPNVMLGYHNLPEATAEVIRDGWYRTGDLARQNDAGYLWITGRRNDVIIRGGENVHPTEIEAVLAQVPGVREAAVTALADEEFGQVPVALVVPEPDGVDCAELFARCRRDLAYFKVPVEVRAVAALPRTGTGKVARKALAELPGRLLAVAGSHDGLHLMGADGELAPLPGAGLPAGAGPLAGRDVALTGDAGDLADLIAHHLAAGHEARSVEPSGTEHDVTVTVTGSTVTITAAGSAPTTLVLAKGLTGHRIRNAVDVALSRPGSTLVATVWSMSATASDRLPARVDLAGLTGSDLSRALVDLVSGEVAHVLGETGGIEPDRALREYGLTSADAVRLRDRIAAAVALRLPTTLVFDHPSVRAIAGYLRGELTGTPEPHATTAASTGTDDDPVVLVGIGCRYPGGVGSPDELWRLLADGADVTSEFPDDRGWDLDGLFDPDPDRSGTSYTRRGGFLREAADFDPEFFGISPREALAMDPQHRLLLETSWEALERAGIDPTSLRGERVGVYAGLMHHDYVTDPGRVPRELEGYIGTATAGGVASGRIAYVLGLRGPALTVDTACSSSLVAIHLAVQSIRRGECEVALAGGVAVMATPRAFVELSRQRALAVDGRCKAFAAAADGTGWAEGVGMVVLERLSSARRAGHPVLAVIRGSAVNQDGASNGLTAPNGAAQQEVIRLALRDAGLTPADVDAVEAHGTGTRLGDPIEAGALLATYGQNRDTPLWLGSLKSNIGHTQAAAGVGGVIKVVQAMLHRTLPKTLHVDEPSPHVDWAAGDVRLLTESMPWPERGRPPRAAVSSFGISGTNAHLILEAPSEEPAPTPAAEPPATEPSVVAWTLSGRTPEGLRNWAARLLPVAEDVAPVDLAHSLAVSRGHFTHRAVVVGGDREELLAGVRAVAEGKPARNTVLGVSDVDGKVAFVFPGQGTQWAGMAAGLMSEPVFAESIHACERALKPHVDWSLTEVLAGGADRLERLDLIHPALFSVMVSLAALWRSRGVEPDAVLGHSMGEVAAACVAGALSLEEAARVVVVRSQVIAELGVSAGMASVTASRAQLDWLLERWPDQLWIAALNGPSTTVVAGDDLAIDGLLVECALDGLHARRIRVDVASHCPKMEALREELVARLGEVHTTRPSVPMYSTVDLDWVGDATLTGAYWYRNLRQPVLFQPAVEHLVDQGFRVFVESSPHPALTSAVEQTLEKSGTTGVVTGTLRRDDGGPTRFLTSAAQLYTRGKDGVRLATGTAYGTGTGTASGTGTGRPVPLPTTPFQRRRFWLTTTASARPSTGHPLLGTFVESARSGESVATGSISPVEQPWLADHAVNGTCILPGTALLDLALRAAHGTGGTGVGELVIEAPLALSQQGTAELQVVADPARRTVEVFSRPEQPGSQWRRHAQGTIDDTRQEPFVGAPPPADAEEIDVDYASSAARGYEYGPAFRAVRRLWRRGGELFAELRLPEEAPGGFAGPGLHPVLGDAALHALALTEQRPDGHVGLPFVWHDVWAADRHTTHAYAHLAPGGRDEFTVTLTTAEGEPLFRGTLGIRTVALRELTGALPTDSAYRTRWTELADPVAAPAPRWALLGTDHLGVTADADLVDLADADAVLCIPAPGDVRAATLDTLSHIQHWLAADRPADVPLVVLTRSDDLAHAAARGLVRSAQSEHPGRFLLVEMDDMAEDPRSSARLADAVAAGRPHVRIGGGRLRAPELERVTPGRNARPDLSRGTVLITGGTGTLGSLVARHLVTEYGVRSLLLTSRSGARGAGPLVAELTGLGAEVSVAACDVADRDSLAAALDLVPARHPLVAVVHAAGVLADGVVTGMTADRVEQVLRPKVDGALNLHELTKDTELAAFVLFSSLAGVLGSPGQGNYAAANGFLDALAERRRADGLPAQSQAWGLWEEASGMTAVLRETDRDGTLPDSTLPMPTEFALALFDEALRQDDAVLTLARFDIAKLRTRGAPALLSRLVPAGPAASAPTVQLRDLTPAERAERLLAEVRAAAAELLGHPDAEAVPPDRSLHESGLDSLTAVELRNRLSALTGLRLPATLVFDHPAPRALADHLHRVLDAPVEASA</sequence>
<dbReference type="Pfam" id="PF00550">
    <property type="entry name" value="PP-binding"/>
    <property type="match status" value="2"/>
</dbReference>
<accession>A0ABN5VFZ7</accession>
<dbReference type="Pfam" id="PF00109">
    <property type="entry name" value="ketoacyl-synt"/>
    <property type="match status" value="1"/>
</dbReference>
<proteinExistence type="predicted"/>
<dbReference type="Gene3D" id="3.10.129.110">
    <property type="entry name" value="Polyketide synthase dehydratase"/>
    <property type="match status" value="1"/>
</dbReference>
<evidence type="ECO:0000256" key="10">
    <source>
        <dbReference type="SAM" id="MobiDB-lite"/>
    </source>
</evidence>
<dbReference type="Gene3D" id="1.10.1200.10">
    <property type="entry name" value="ACP-like"/>
    <property type="match status" value="2"/>
</dbReference>
<dbReference type="PROSITE" id="PS52004">
    <property type="entry name" value="KS3_2"/>
    <property type="match status" value="1"/>
</dbReference>
<dbReference type="InterPro" id="IPR025110">
    <property type="entry name" value="AMP-bd_C"/>
</dbReference>
<dbReference type="InterPro" id="IPR036736">
    <property type="entry name" value="ACP-like_sf"/>
</dbReference>
<evidence type="ECO:0000256" key="2">
    <source>
        <dbReference type="ARBA" id="ARBA00022450"/>
    </source>
</evidence>
<dbReference type="InterPro" id="IPR042104">
    <property type="entry name" value="PKS_dehydratase_sf"/>
</dbReference>
<keyword evidence="5" id="KW-0677">Repeat</keyword>
<reference evidence="14 15" key="1">
    <citation type="journal article" date="2010" name="ChemBioChem">
        <title>Cloning and characterization of the biosynthetic gene cluster of 16-membered macrolide antibiotic FD-891: involvement of a dual functional cytochrome P450 monooxygenase catalyzing epoxidation and hydroxylation.</title>
        <authorList>
            <person name="Kudo F."/>
            <person name="Motegi A."/>
            <person name="Mizoue K."/>
            <person name="Eguchi T."/>
        </authorList>
    </citation>
    <scope>NUCLEOTIDE SEQUENCE [LARGE SCALE GENOMIC DNA]</scope>
    <source>
        <strain evidence="14 15">A-8890</strain>
    </source>
</reference>
<dbReference type="InterPro" id="IPR006162">
    <property type="entry name" value="Ppantetheine_attach_site"/>
</dbReference>
<feature type="region of interest" description="Disordered" evidence="10">
    <location>
        <begin position="315"/>
        <end position="343"/>
    </location>
</feature>
<dbReference type="PANTHER" id="PTHR43775:SF51">
    <property type="entry name" value="INACTIVE PHENOLPHTHIOCEROL SYNTHESIS POLYKETIDE SYNTHASE TYPE I PKS1-RELATED"/>
    <property type="match status" value="1"/>
</dbReference>
<dbReference type="InterPro" id="IPR032821">
    <property type="entry name" value="PKS_assoc"/>
</dbReference>
<dbReference type="InterPro" id="IPR016036">
    <property type="entry name" value="Malonyl_transacylase_ACP-bd"/>
</dbReference>
<keyword evidence="3" id="KW-0597">Phosphoprotein</keyword>
<dbReference type="InterPro" id="IPR014030">
    <property type="entry name" value="Ketoacyl_synth_N"/>
</dbReference>
<dbReference type="Pfam" id="PF08659">
    <property type="entry name" value="KR"/>
    <property type="match status" value="1"/>
</dbReference>
<keyword evidence="8" id="KW-0012">Acyltransferase</keyword>
<feature type="region of interest" description="N-terminal hotdog fold" evidence="9">
    <location>
        <begin position="1651"/>
        <end position="1770"/>
    </location>
</feature>
<dbReference type="PROSITE" id="PS00455">
    <property type="entry name" value="AMP_BINDING"/>
    <property type="match status" value="1"/>
</dbReference>
<dbReference type="InterPro" id="IPR057326">
    <property type="entry name" value="KR_dom"/>
</dbReference>
<feature type="active site" description="Proton donor; for dehydratase activity" evidence="9">
    <location>
        <position position="1839"/>
    </location>
</feature>
<dbReference type="InterPro" id="IPR018201">
    <property type="entry name" value="Ketoacyl_synth_AS"/>
</dbReference>
<dbReference type="InterPro" id="IPR014031">
    <property type="entry name" value="Ketoacyl_synth_C"/>
</dbReference>
<dbReference type="InterPro" id="IPR036291">
    <property type="entry name" value="NAD(P)-bd_dom_sf"/>
</dbReference>
<keyword evidence="15" id="KW-1185">Reference proteome</keyword>
<evidence type="ECO:0000256" key="1">
    <source>
        <dbReference type="ARBA" id="ARBA00004792"/>
    </source>
</evidence>
<dbReference type="Pfam" id="PF16197">
    <property type="entry name" value="KAsynt_C_assoc"/>
    <property type="match status" value="1"/>
</dbReference>
<keyword evidence="6" id="KW-0045">Antibiotic biosynthesis</keyword>
<dbReference type="InterPro" id="IPR050091">
    <property type="entry name" value="PKS_NRPS_Biosynth_Enz"/>
</dbReference>
<dbReference type="CDD" id="cd08956">
    <property type="entry name" value="KR_3_FAS_SDR_x"/>
    <property type="match status" value="1"/>
</dbReference>
<dbReference type="SUPFAM" id="SSF47336">
    <property type="entry name" value="ACP-like"/>
    <property type="match status" value="2"/>
</dbReference>
<dbReference type="SMART" id="SM00822">
    <property type="entry name" value="PKS_KR"/>
    <property type="match status" value="1"/>
</dbReference>
<dbReference type="InterPro" id="IPR000873">
    <property type="entry name" value="AMP-dep_synth/lig_dom"/>
</dbReference>
<dbReference type="InterPro" id="IPR009081">
    <property type="entry name" value="PP-bd_ACP"/>
</dbReference>
<keyword evidence="2" id="KW-0596">Phosphopantetheine</keyword>
<feature type="domain" description="Carrier" evidence="11">
    <location>
        <begin position="2354"/>
        <end position="2429"/>
    </location>
</feature>
<dbReference type="Pfam" id="PF00501">
    <property type="entry name" value="AMP-binding"/>
    <property type="match status" value="1"/>
</dbReference>
<dbReference type="Gene3D" id="3.40.47.10">
    <property type="match status" value="1"/>
</dbReference>
<dbReference type="InterPro" id="IPR049552">
    <property type="entry name" value="PKS_DH_N"/>
</dbReference>
<dbReference type="InterPro" id="IPR014043">
    <property type="entry name" value="Acyl_transferase_dom"/>
</dbReference>
<dbReference type="Gene3D" id="3.40.50.12780">
    <property type="entry name" value="N-terminal domain of ligase-like"/>
    <property type="match status" value="1"/>
</dbReference>
<dbReference type="InterPro" id="IPR016039">
    <property type="entry name" value="Thiolase-like"/>
</dbReference>
<dbReference type="PROSITE" id="PS50075">
    <property type="entry name" value="CARRIER"/>
    <property type="match status" value="2"/>
</dbReference>
<keyword evidence="4" id="KW-0808">Transferase</keyword>
<evidence type="ECO:0000259" key="11">
    <source>
        <dbReference type="PROSITE" id="PS50075"/>
    </source>
</evidence>
<dbReference type="SMART" id="SM00823">
    <property type="entry name" value="PKS_PP"/>
    <property type="match status" value="2"/>
</dbReference>
<dbReference type="InterPro" id="IPR045851">
    <property type="entry name" value="AMP-bd_C_sf"/>
</dbReference>
<feature type="region of interest" description="C-terminal hotdog fold" evidence="9">
    <location>
        <begin position="1780"/>
        <end position="1917"/>
    </location>
</feature>
<dbReference type="InterPro" id="IPR049551">
    <property type="entry name" value="PKS_DH_C"/>
</dbReference>
<dbReference type="Pfam" id="PF14765">
    <property type="entry name" value="PS-DH"/>
    <property type="match status" value="1"/>
</dbReference>
<feature type="active site" description="Proton acceptor; for dehydratase activity" evidence="9">
    <location>
        <position position="1683"/>
    </location>
</feature>
<dbReference type="PROSITE" id="PS52019">
    <property type="entry name" value="PKS_MFAS_DH"/>
    <property type="match status" value="1"/>
</dbReference>
<dbReference type="Pfam" id="PF21089">
    <property type="entry name" value="PKS_DH_N"/>
    <property type="match status" value="1"/>
</dbReference>
<dbReference type="Gene3D" id="3.40.366.10">
    <property type="entry name" value="Malonyl-Coenzyme A Acyl Carrier Protein, domain 2"/>
    <property type="match status" value="1"/>
</dbReference>
<dbReference type="PROSITE" id="PS00012">
    <property type="entry name" value="PHOSPHOPANTETHEINE"/>
    <property type="match status" value="1"/>
</dbReference>
<dbReference type="InterPro" id="IPR020841">
    <property type="entry name" value="PKS_Beta-ketoAc_synthase_dom"/>
</dbReference>
<evidence type="ECO:0000313" key="14">
    <source>
        <dbReference type="EMBL" id="BBC31908.1"/>
    </source>
</evidence>
<dbReference type="InterPro" id="IPR001227">
    <property type="entry name" value="Ac_transferase_dom_sf"/>
</dbReference>
<comment type="pathway">
    <text evidence="1">Antibiotic biosynthesis.</text>
</comment>
<dbReference type="EMBL" id="AP018448">
    <property type="protein sequence ID" value="BBC31908.1"/>
    <property type="molecule type" value="Genomic_DNA"/>
</dbReference>
<evidence type="ECO:0000259" key="13">
    <source>
        <dbReference type="PROSITE" id="PS52019"/>
    </source>
</evidence>
<dbReference type="RefSeq" id="WP_286250810.1">
    <property type="nucleotide sequence ID" value="NZ_AP018448.1"/>
</dbReference>
<dbReference type="InterPro" id="IPR016035">
    <property type="entry name" value="Acyl_Trfase/lysoPLipase"/>
</dbReference>
<dbReference type="Gene3D" id="3.40.50.720">
    <property type="entry name" value="NAD(P)-binding Rossmann-like Domain"/>
    <property type="match status" value="1"/>
</dbReference>
<dbReference type="SUPFAM" id="SSF51735">
    <property type="entry name" value="NAD(P)-binding Rossmann-fold domains"/>
    <property type="match status" value="2"/>
</dbReference>
<evidence type="ECO:0000256" key="6">
    <source>
        <dbReference type="ARBA" id="ARBA00023194"/>
    </source>
</evidence>
<dbReference type="Pfam" id="PF02801">
    <property type="entry name" value="Ketoacyl-synt_C"/>
    <property type="match status" value="1"/>
</dbReference>
<evidence type="ECO:0000256" key="3">
    <source>
        <dbReference type="ARBA" id="ARBA00022553"/>
    </source>
</evidence>
<dbReference type="PANTHER" id="PTHR43775">
    <property type="entry name" value="FATTY ACID SYNTHASE"/>
    <property type="match status" value="1"/>
</dbReference>
<feature type="domain" description="Carrier" evidence="11">
    <location>
        <begin position="661"/>
        <end position="737"/>
    </location>
</feature>
<organism evidence="14 15">
    <name type="scientific">Streptomyces graminofaciens</name>
    <dbReference type="NCBI Taxonomy" id="68212"/>
    <lineage>
        <taxon>Bacteria</taxon>
        <taxon>Bacillati</taxon>
        <taxon>Actinomycetota</taxon>
        <taxon>Actinomycetes</taxon>
        <taxon>Kitasatosporales</taxon>
        <taxon>Streptomycetaceae</taxon>
        <taxon>Streptomyces</taxon>
    </lineage>
</organism>
<feature type="domain" description="PKS/mFAS DH" evidence="13">
    <location>
        <begin position="1651"/>
        <end position="1917"/>
    </location>
</feature>
<dbReference type="Pfam" id="PF13193">
    <property type="entry name" value="AMP-binding_C"/>
    <property type="match status" value="1"/>
</dbReference>
<dbReference type="Pfam" id="PF00698">
    <property type="entry name" value="Acyl_transf_1"/>
    <property type="match status" value="1"/>
</dbReference>
<dbReference type="Gene3D" id="3.30.300.30">
    <property type="match status" value="1"/>
</dbReference>
<dbReference type="InterPro" id="IPR020807">
    <property type="entry name" value="PKS_DH"/>
</dbReference>
<dbReference type="PROSITE" id="PS00606">
    <property type="entry name" value="KS3_1"/>
    <property type="match status" value="1"/>
</dbReference>
<evidence type="ECO:0000256" key="8">
    <source>
        <dbReference type="ARBA" id="ARBA00023315"/>
    </source>
</evidence>
<dbReference type="InterPro" id="IPR042099">
    <property type="entry name" value="ANL_N_sf"/>
</dbReference>
<evidence type="ECO:0000313" key="15">
    <source>
        <dbReference type="Proteomes" id="UP001321542"/>
    </source>
</evidence>
<dbReference type="InterPro" id="IPR013968">
    <property type="entry name" value="PKS_KR"/>
</dbReference>
<dbReference type="SMART" id="SM01294">
    <property type="entry name" value="PKS_PP_betabranch"/>
    <property type="match status" value="1"/>
</dbReference>
<dbReference type="InterPro" id="IPR049900">
    <property type="entry name" value="PKS_mFAS_DH"/>
</dbReference>
<dbReference type="SMART" id="SM00827">
    <property type="entry name" value="PKS_AT"/>
    <property type="match status" value="1"/>
</dbReference>
<dbReference type="SUPFAM" id="SSF53901">
    <property type="entry name" value="Thiolase-like"/>
    <property type="match status" value="1"/>
</dbReference>
<dbReference type="Gene3D" id="3.30.70.3290">
    <property type="match status" value="1"/>
</dbReference>
<reference evidence="14 15" key="2">
    <citation type="journal article" date="2023" name="ChemBioChem">
        <title>Acyltransferase Domain Exchange between Two Independent Type I Polyketide Synthases in the Same Producer Strain of Macrolide Antibiotics.</title>
        <authorList>
            <person name="Kudo F."/>
            <person name="Kishikawa K."/>
            <person name="Tsuboi K."/>
            <person name="Kido T."/>
            <person name="Usui T."/>
            <person name="Hashimoto J."/>
            <person name="Shin-Ya K."/>
            <person name="Miyanaga A."/>
            <person name="Eguchi T."/>
        </authorList>
    </citation>
    <scope>NUCLEOTIDE SEQUENCE [LARGE SCALE GENOMIC DNA]</scope>
    <source>
        <strain evidence="14 15">A-8890</strain>
    </source>
</reference>
<dbReference type="SMART" id="SM00825">
    <property type="entry name" value="PKS_KS"/>
    <property type="match status" value="1"/>
</dbReference>
<dbReference type="SUPFAM" id="SSF56801">
    <property type="entry name" value="Acetyl-CoA synthetase-like"/>
    <property type="match status" value="1"/>
</dbReference>
<dbReference type="CDD" id="cd00833">
    <property type="entry name" value="PKS"/>
    <property type="match status" value="1"/>
</dbReference>
<feature type="domain" description="Ketosynthase family 3 (KS3)" evidence="12">
    <location>
        <begin position="755"/>
        <end position="1179"/>
    </location>
</feature>
<dbReference type="SMART" id="SM00826">
    <property type="entry name" value="PKS_DH"/>
    <property type="match status" value="1"/>
</dbReference>
<evidence type="ECO:0000256" key="5">
    <source>
        <dbReference type="ARBA" id="ARBA00022737"/>
    </source>
</evidence>
<dbReference type="Proteomes" id="UP001321542">
    <property type="component" value="Chromosome"/>
</dbReference>
<gene>
    <name evidence="14" type="ORF">SGFS_032020</name>
</gene>
<evidence type="ECO:0000256" key="9">
    <source>
        <dbReference type="PROSITE-ProRule" id="PRU01363"/>
    </source>
</evidence>
<dbReference type="InterPro" id="IPR020806">
    <property type="entry name" value="PKS_PP-bd"/>
</dbReference>
<evidence type="ECO:0000259" key="12">
    <source>
        <dbReference type="PROSITE" id="PS52004"/>
    </source>
</evidence>
<dbReference type="SUPFAM" id="SSF55048">
    <property type="entry name" value="Probable ACP-binding domain of malonyl-CoA ACP transacylase"/>
    <property type="match status" value="1"/>
</dbReference>
<protein>
    <submittedName>
        <fullName evidence="14">Beta-ketoacyl synthase, N-terminal domain protein</fullName>
    </submittedName>
</protein>
<dbReference type="SUPFAM" id="SSF52151">
    <property type="entry name" value="FabD/lysophospholipase-like"/>
    <property type="match status" value="1"/>
</dbReference>
<evidence type="ECO:0000256" key="7">
    <source>
        <dbReference type="ARBA" id="ARBA00023268"/>
    </source>
</evidence>